<accession>A0A6J4IVJ1</accession>
<organism evidence="2">
    <name type="scientific">uncultured Blastococcus sp</name>
    <dbReference type="NCBI Taxonomy" id="217144"/>
    <lineage>
        <taxon>Bacteria</taxon>
        <taxon>Bacillati</taxon>
        <taxon>Actinomycetota</taxon>
        <taxon>Actinomycetes</taxon>
        <taxon>Geodermatophilales</taxon>
        <taxon>Geodermatophilaceae</taxon>
        <taxon>Blastococcus</taxon>
        <taxon>environmental samples</taxon>
    </lineage>
</organism>
<feature type="region of interest" description="Disordered" evidence="1">
    <location>
        <begin position="1"/>
        <end position="97"/>
    </location>
</feature>
<feature type="compositionally biased region" description="Basic and acidic residues" evidence="1">
    <location>
        <begin position="1"/>
        <end position="11"/>
    </location>
</feature>
<sequence length="97" mass="9564">DAAAGARERGGGPRLDSGLPAARRHPRGGRRDRPGHCAGGGVRSQRLGAALHLRGARAGPRGEAQAEVGELAGGPRPRPGALGGPPGPQGHGAGRPV</sequence>
<protein>
    <submittedName>
        <fullName evidence="2">Uncharacterized protein</fullName>
    </submittedName>
</protein>
<name>A0A6J4IVJ1_9ACTN</name>
<feature type="non-terminal residue" evidence="2">
    <location>
        <position position="1"/>
    </location>
</feature>
<evidence type="ECO:0000313" key="2">
    <source>
        <dbReference type="EMBL" id="CAA9260306.1"/>
    </source>
</evidence>
<evidence type="ECO:0000256" key="1">
    <source>
        <dbReference type="SAM" id="MobiDB-lite"/>
    </source>
</evidence>
<dbReference type="AlphaFoldDB" id="A0A6J4IVJ1"/>
<feature type="non-terminal residue" evidence="2">
    <location>
        <position position="97"/>
    </location>
</feature>
<gene>
    <name evidence="2" type="ORF">AVDCRST_MAG57-2613</name>
</gene>
<feature type="compositionally biased region" description="Gly residues" evidence="1">
    <location>
        <begin position="81"/>
        <end position="97"/>
    </location>
</feature>
<reference evidence="2" key="1">
    <citation type="submission" date="2020-02" db="EMBL/GenBank/DDBJ databases">
        <authorList>
            <person name="Meier V. D."/>
        </authorList>
    </citation>
    <scope>NUCLEOTIDE SEQUENCE</scope>
    <source>
        <strain evidence="2">AVDCRST_MAG57</strain>
    </source>
</reference>
<feature type="compositionally biased region" description="Low complexity" evidence="1">
    <location>
        <begin position="46"/>
        <end position="62"/>
    </location>
</feature>
<dbReference type="EMBL" id="CADCTI010000217">
    <property type="protein sequence ID" value="CAA9260306.1"/>
    <property type="molecule type" value="Genomic_DNA"/>
</dbReference>
<proteinExistence type="predicted"/>